<dbReference type="Proteomes" id="UP000241229">
    <property type="component" value="Unassembled WGS sequence"/>
</dbReference>
<keyword evidence="3" id="KW-1185">Reference proteome</keyword>
<gene>
    <name evidence="2" type="ORF">C7I84_06205</name>
</gene>
<dbReference type="AlphaFoldDB" id="A0A2P7SL73"/>
<dbReference type="EMBL" id="PXYK01000005">
    <property type="protein sequence ID" value="PSJ63233.1"/>
    <property type="molecule type" value="Genomic_DNA"/>
</dbReference>
<dbReference type="RefSeq" id="WP_106771296.1">
    <property type="nucleotide sequence ID" value="NZ_PXYK01000005.1"/>
</dbReference>
<proteinExistence type="predicted"/>
<comment type="caution">
    <text evidence="2">The sequence shown here is derived from an EMBL/GenBank/DDBJ whole genome shotgun (WGS) entry which is preliminary data.</text>
</comment>
<keyword evidence="1" id="KW-0472">Membrane</keyword>
<evidence type="ECO:0000313" key="3">
    <source>
        <dbReference type="Proteomes" id="UP000241229"/>
    </source>
</evidence>
<evidence type="ECO:0000313" key="2">
    <source>
        <dbReference type="EMBL" id="PSJ63233.1"/>
    </source>
</evidence>
<organism evidence="2 3">
    <name type="scientific">Kumtagia ephedrae</name>
    <dbReference type="NCBI Taxonomy" id="2116701"/>
    <lineage>
        <taxon>Bacteria</taxon>
        <taxon>Pseudomonadati</taxon>
        <taxon>Pseudomonadota</taxon>
        <taxon>Alphaproteobacteria</taxon>
        <taxon>Hyphomicrobiales</taxon>
        <taxon>Phyllobacteriaceae</taxon>
        <taxon>Kumtagia</taxon>
    </lineage>
</organism>
<dbReference type="OrthoDB" id="6165073at2"/>
<keyword evidence="1" id="KW-0812">Transmembrane</keyword>
<feature type="transmembrane region" description="Helical" evidence="1">
    <location>
        <begin position="89"/>
        <end position="108"/>
    </location>
</feature>
<evidence type="ECO:0000256" key="1">
    <source>
        <dbReference type="SAM" id="Phobius"/>
    </source>
</evidence>
<protein>
    <recommendedName>
        <fullName evidence="4">DUF1440 domain-containing protein</fullName>
    </recommendedName>
</protein>
<sequence length="168" mass="18389">MEKHVRQVVFGALAGLAATMAMTAAMRRLHPLLHGEDRYPLPPREITERAGLHSGDTPVRTVLAHFGFGALTGALYAGSPFRRLGGVGYGLAVWAASYLGWIPAARILAPATRHPLERNLLMIAVHVVWGAALAASLRELNRSAEEVFSRPAGRLRPARERREMEPDR</sequence>
<feature type="transmembrane region" description="Helical" evidence="1">
    <location>
        <begin position="120"/>
        <end position="140"/>
    </location>
</feature>
<feature type="transmembrane region" description="Helical" evidence="1">
    <location>
        <begin position="59"/>
        <end position="77"/>
    </location>
</feature>
<keyword evidence="1" id="KW-1133">Transmembrane helix</keyword>
<accession>A0A2P7SL73</accession>
<name>A0A2P7SL73_9HYPH</name>
<reference evidence="2 3" key="1">
    <citation type="submission" date="2018-03" db="EMBL/GenBank/DDBJ databases">
        <title>The draft genome of Mesorhizobium sp. 6GN-30.</title>
        <authorList>
            <person name="Liu L."/>
            <person name="Li L."/>
            <person name="Wang T."/>
            <person name="Zhang X."/>
            <person name="Liang L."/>
        </authorList>
    </citation>
    <scope>NUCLEOTIDE SEQUENCE [LARGE SCALE GENOMIC DNA]</scope>
    <source>
        <strain evidence="2 3">6GN30</strain>
    </source>
</reference>
<evidence type="ECO:0008006" key="4">
    <source>
        <dbReference type="Google" id="ProtNLM"/>
    </source>
</evidence>